<reference evidence="2" key="1">
    <citation type="submission" date="2017-02" db="UniProtKB">
        <authorList>
            <consortium name="WormBaseParasite"/>
        </authorList>
    </citation>
    <scope>IDENTIFICATION</scope>
</reference>
<dbReference type="AlphaFoldDB" id="A0A0N5ASH5"/>
<accession>A0A0N5ASH5</accession>
<organism evidence="1 2">
    <name type="scientific">Syphacia muris</name>
    <dbReference type="NCBI Taxonomy" id="451379"/>
    <lineage>
        <taxon>Eukaryota</taxon>
        <taxon>Metazoa</taxon>
        <taxon>Ecdysozoa</taxon>
        <taxon>Nematoda</taxon>
        <taxon>Chromadorea</taxon>
        <taxon>Rhabditida</taxon>
        <taxon>Spirurina</taxon>
        <taxon>Oxyuridomorpha</taxon>
        <taxon>Oxyuroidea</taxon>
        <taxon>Oxyuridae</taxon>
        <taxon>Syphacia</taxon>
    </lineage>
</organism>
<evidence type="ECO:0000313" key="2">
    <source>
        <dbReference type="WBParaSite" id="SMUV_0000774201-mRNA-1"/>
    </source>
</evidence>
<protein>
    <submittedName>
        <fullName evidence="2">AGC-kinase C-terminal domain-containing protein</fullName>
    </submittedName>
</protein>
<sequence length="90" mass="10329">MTTKIFSASHEIGARIEDPKFVREFDRPRYVPHAHSLAMTARKEHKQSKLVEEGLVDRAGAFDDFDNFDFEKEFGDSEEKTANDKPSKPT</sequence>
<dbReference type="WBParaSite" id="SMUV_0000774201-mRNA-1">
    <property type="protein sequence ID" value="SMUV_0000774201-mRNA-1"/>
    <property type="gene ID" value="SMUV_0000774201"/>
</dbReference>
<keyword evidence="1" id="KW-1185">Reference proteome</keyword>
<name>A0A0N5ASH5_9BILA</name>
<evidence type="ECO:0000313" key="1">
    <source>
        <dbReference type="Proteomes" id="UP000046393"/>
    </source>
</evidence>
<proteinExistence type="predicted"/>
<dbReference type="Proteomes" id="UP000046393">
    <property type="component" value="Unplaced"/>
</dbReference>